<organism evidence="1">
    <name type="scientific">uncultured Caudovirales phage</name>
    <dbReference type="NCBI Taxonomy" id="2100421"/>
    <lineage>
        <taxon>Viruses</taxon>
        <taxon>Duplodnaviria</taxon>
        <taxon>Heunggongvirae</taxon>
        <taxon>Uroviricota</taxon>
        <taxon>Caudoviricetes</taxon>
        <taxon>Peduoviridae</taxon>
        <taxon>Maltschvirus</taxon>
        <taxon>Maltschvirus maltsch</taxon>
    </lineage>
</organism>
<evidence type="ECO:0000313" key="1">
    <source>
        <dbReference type="EMBL" id="CAB4143673.1"/>
    </source>
</evidence>
<evidence type="ECO:0000313" key="2">
    <source>
        <dbReference type="EMBL" id="CAB4162965.1"/>
    </source>
</evidence>
<name>A0A6J5ME82_9CAUD</name>
<proteinExistence type="predicted"/>
<gene>
    <name evidence="1" type="ORF">UFOVP436_205</name>
    <name evidence="2" type="ORF">UFOVP784_205</name>
</gene>
<dbReference type="EMBL" id="LR796418">
    <property type="protein sequence ID" value="CAB4143673.1"/>
    <property type="molecule type" value="Genomic_DNA"/>
</dbReference>
<reference evidence="1" key="1">
    <citation type="submission" date="2020-04" db="EMBL/GenBank/DDBJ databases">
        <authorList>
            <person name="Chiriac C."/>
            <person name="Salcher M."/>
            <person name="Ghai R."/>
            <person name="Kavagutti S V."/>
        </authorList>
    </citation>
    <scope>NUCLEOTIDE SEQUENCE</scope>
</reference>
<accession>A0A6J5ME82</accession>
<dbReference type="EMBL" id="LR796737">
    <property type="protein sequence ID" value="CAB4162965.1"/>
    <property type="molecule type" value="Genomic_DNA"/>
</dbReference>
<sequence length="170" mass="17966">MKDKIESKIKDKLDPTKKIGEKVEEIKETLVDSIFEESNKQRVARLGSADPSPVTARVTKTLDRLAGASGKARGSADSVLGKSAGAASKFVSKSKVTKELLESGGDMARAVVAGTKNSKNLRLAGAATLLSAAGYGIGKLKNRQAEVKKDELKVNPDEEAALRESLLNDG</sequence>
<protein>
    <submittedName>
        <fullName evidence="1">Uncharacterized protein</fullName>
    </submittedName>
</protein>